<evidence type="ECO:0000256" key="2">
    <source>
        <dbReference type="SAM" id="MobiDB-lite"/>
    </source>
</evidence>
<dbReference type="AlphaFoldDB" id="A0A8K0P5U7"/>
<feature type="region of interest" description="Disordered" evidence="2">
    <location>
        <begin position="112"/>
        <end position="172"/>
    </location>
</feature>
<proteinExistence type="inferred from homology"/>
<dbReference type="Gene3D" id="3.90.640.90">
    <property type="entry name" value="Anti-proliferative protein, N-terminal domain"/>
    <property type="match status" value="1"/>
</dbReference>
<evidence type="ECO:0000259" key="3">
    <source>
        <dbReference type="SMART" id="SM00099"/>
    </source>
</evidence>
<evidence type="ECO:0000313" key="4">
    <source>
        <dbReference type="EMBL" id="KAG8234187.1"/>
    </source>
</evidence>
<organism evidence="4 5">
    <name type="scientific">Ladona fulva</name>
    <name type="common">Scarce chaser dragonfly</name>
    <name type="synonym">Libellula fulva</name>
    <dbReference type="NCBI Taxonomy" id="123851"/>
    <lineage>
        <taxon>Eukaryota</taxon>
        <taxon>Metazoa</taxon>
        <taxon>Ecdysozoa</taxon>
        <taxon>Arthropoda</taxon>
        <taxon>Hexapoda</taxon>
        <taxon>Insecta</taxon>
        <taxon>Pterygota</taxon>
        <taxon>Palaeoptera</taxon>
        <taxon>Odonata</taxon>
        <taxon>Epiprocta</taxon>
        <taxon>Anisoptera</taxon>
        <taxon>Libelluloidea</taxon>
        <taxon>Libellulidae</taxon>
        <taxon>Ladona</taxon>
    </lineage>
</organism>
<feature type="domain" description="Anti-proliferative protein" evidence="3">
    <location>
        <begin position="1"/>
        <end position="94"/>
    </location>
</feature>
<dbReference type="SUPFAM" id="SSF160696">
    <property type="entry name" value="BTG domain-like"/>
    <property type="match status" value="1"/>
</dbReference>
<dbReference type="GO" id="GO:0005737">
    <property type="term" value="C:cytoplasm"/>
    <property type="evidence" value="ECO:0007669"/>
    <property type="project" value="TreeGrafter"/>
</dbReference>
<dbReference type="Pfam" id="PF07742">
    <property type="entry name" value="BTG"/>
    <property type="match status" value="1"/>
</dbReference>
<name>A0A8K0P5U7_LADFU</name>
<dbReference type="InterPro" id="IPR036054">
    <property type="entry name" value="BTG-like_sf"/>
</dbReference>
<accession>A0A8K0P5U7</accession>
<sequence length="232" mass="26049">MIGRNENFNSEQLEGLERRLSELLLERFQGHWFPDRPARGQGYRCIRVNGSDRSDPILRKAAIDCGLKYEDLCLPPELTVWVDPEEVACRFGEHTGSYCTLASFKDCNKENTKGSSLEGTPQDVHSLHPDLPSKQKSTKSQPVSFSDGSMKSVKADQPVPRQHSNDRSGSVFTLSPHQLHTQILYPPNHLPPRKIPLSRMASLIPPYLSNHVDPCPAMPVNNNFPGVYCFVI</sequence>
<dbReference type="PANTHER" id="PTHR22978">
    <property type="entry name" value="B-CELL TRANSLOCATION GENE"/>
    <property type="match status" value="1"/>
</dbReference>
<evidence type="ECO:0000256" key="1">
    <source>
        <dbReference type="ARBA" id="ARBA00007989"/>
    </source>
</evidence>
<dbReference type="InterPro" id="IPR033332">
    <property type="entry name" value="BTG"/>
</dbReference>
<evidence type="ECO:0000313" key="5">
    <source>
        <dbReference type="Proteomes" id="UP000792457"/>
    </source>
</evidence>
<protein>
    <recommendedName>
        <fullName evidence="3">Anti-proliferative protein domain-containing protein</fullName>
    </recommendedName>
</protein>
<keyword evidence="5" id="KW-1185">Reference proteome</keyword>
<dbReference type="GO" id="GO:0005634">
    <property type="term" value="C:nucleus"/>
    <property type="evidence" value="ECO:0007669"/>
    <property type="project" value="TreeGrafter"/>
</dbReference>
<dbReference type="SMART" id="SM00099">
    <property type="entry name" value="btg1"/>
    <property type="match status" value="1"/>
</dbReference>
<comment type="similarity">
    <text evidence="1">Belongs to the BTG family.</text>
</comment>
<gene>
    <name evidence="4" type="ORF">J437_LFUL007347</name>
</gene>
<dbReference type="Proteomes" id="UP000792457">
    <property type="component" value="Unassembled WGS sequence"/>
</dbReference>
<comment type="caution">
    <text evidence="4">The sequence shown here is derived from an EMBL/GenBank/DDBJ whole genome shotgun (WGS) entry which is preliminary data.</text>
</comment>
<reference evidence="4" key="1">
    <citation type="submission" date="2013-04" db="EMBL/GenBank/DDBJ databases">
        <authorList>
            <person name="Qu J."/>
            <person name="Murali S.C."/>
            <person name="Bandaranaike D."/>
            <person name="Bellair M."/>
            <person name="Blankenburg K."/>
            <person name="Chao H."/>
            <person name="Dinh H."/>
            <person name="Doddapaneni H."/>
            <person name="Downs B."/>
            <person name="Dugan-Rocha S."/>
            <person name="Elkadiri S."/>
            <person name="Gnanaolivu R.D."/>
            <person name="Hernandez B."/>
            <person name="Javaid M."/>
            <person name="Jayaseelan J.C."/>
            <person name="Lee S."/>
            <person name="Li M."/>
            <person name="Ming W."/>
            <person name="Munidasa M."/>
            <person name="Muniz J."/>
            <person name="Nguyen L."/>
            <person name="Ongeri F."/>
            <person name="Osuji N."/>
            <person name="Pu L.-L."/>
            <person name="Puazo M."/>
            <person name="Qu C."/>
            <person name="Quiroz J."/>
            <person name="Raj R."/>
            <person name="Weissenberger G."/>
            <person name="Xin Y."/>
            <person name="Zou X."/>
            <person name="Han Y."/>
            <person name="Richards S."/>
            <person name="Worley K."/>
            <person name="Muzny D."/>
            <person name="Gibbs R."/>
        </authorList>
    </citation>
    <scope>NUCLEOTIDE SEQUENCE</scope>
    <source>
        <strain evidence="4">Sampled in the wild</strain>
    </source>
</reference>
<dbReference type="InterPro" id="IPR002087">
    <property type="entry name" value="Anti_prolifrtn"/>
</dbReference>
<reference evidence="4" key="2">
    <citation type="submission" date="2017-10" db="EMBL/GenBank/DDBJ databases">
        <title>Ladona fulva Genome sequencing and assembly.</title>
        <authorList>
            <person name="Murali S."/>
            <person name="Richards S."/>
            <person name="Bandaranaike D."/>
            <person name="Bellair M."/>
            <person name="Blankenburg K."/>
            <person name="Chao H."/>
            <person name="Dinh H."/>
            <person name="Doddapaneni H."/>
            <person name="Dugan-Rocha S."/>
            <person name="Elkadiri S."/>
            <person name="Gnanaolivu R."/>
            <person name="Hernandez B."/>
            <person name="Skinner E."/>
            <person name="Javaid M."/>
            <person name="Lee S."/>
            <person name="Li M."/>
            <person name="Ming W."/>
            <person name="Munidasa M."/>
            <person name="Muniz J."/>
            <person name="Nguyen L."/>
            <person name="Hughes D."/>
            <person name="Osuji N."/>
            <person name="Pu L.-L."/>
            <person name="Puazo M."/>
            <person name="Qu C."/>
            <person name="Quiroz J."/>
            <person name="Raj R."/>
            <person name="Weissenberger G."/>
            <person name="Xin Y."/>
            <person name="Zou X."/>
            <person name="Han Y."/>
            <person name="Worley K."/>
            <person name="Muzny D."/>
            <person name="Gibbs R."/>
        </authorList>
    </citation>
    <scope>NUCLEOTIDE SEQUENCE</scope>
    <source>
        <strain evidence="4">Sampled in the wild</strain>
    </source>
</reference>
<dbReference type="EMBL" id="KZ308788">
    <property type="protein sequence ID" value="KAG8234187.1"/>
    <property type="molecule type" value="Genomic_DNA"/>
</dbReference>
<dbReference type="PANTHER" id="PTHR22978:SF44">
    <property type="entry name" value="PROTEIN BTG3-LIKE PROTEIN"/>
    <property type="match status" value="1"/>
</dbReference>
<feature type="compositionally biased region" description="Polar residues" evidence="2">
    <location>
        <begin position="134"/>
        <end position="149"/>
    </location>
</feature>
<dbReference type="OrthoDB" id="19928at2759"/>
<dbReference type="PRINTS" id="PR00310">
    <property type="entry name" value="ANTIPRLFBTG1"/>
</dbReference>